<reference evidence="1 2" key="1">
    <citation type="submission" date="2024-03" db="EMBL/GenBank/DDBJ databases">
        <title>Actinomycetospora sp. OC33-EN08, a novel actinomycete isolated from wild orchid (Aerides multiflora).</title>
        <authorList>
            <person name="Suriyachadkun C."/>
        </authorList>
    </citation>
    <scope>NUCLEOTIDE SEQUENCE [LARGE SCALE GENOMIC DNA]</scope>
    <source>
        <strain evidence="1 2">OC33-EN08</strain>
    </source>
</reference>
<dbReference type="Proteomes" id="UP001385809">
    <property type="component" value="Unassembled WGS sequence"/>
</dbReference>
<name>A0ABU8MSJ7_9PSEU</name>
<accession>A0ABU8MSJ7</accession>
<dbReference type="EMBL" id="JBBEGN010000012">
    <property type="protein sequence ID" value="MEJ2870294.1"/>
    <property type="molecule type" value="Genomic_DNA"/>
</dbReference>
<dbReference type="RefSeq" id="WP_337696860.1">
    <property type="nucleotide sequence ID" value="NZ_JBBEGN010000012.1"/>
</dbReference>
<comment type="caution">
    <text evidence="1">The sequence shown here is derived from an EMBL/GenBank/DDBJ whole genome shotgun (WGS) entry which is preliminary data.</text>
</comment>
<proteinExistence type="predicted"/>
<evidence type="ECO:0000313" key="1">
    <source>
        <dbReference type="EMBL" id="MEJ2870294.1"/>
    </source>
</evidence>
<evidence type="ECO:0000313" key="2">
    <source>
        <dbReference type="Proteomes" id="UP001385809"/>
    </source>
</evidence>
<organism evidence="1 2">
    <name type="scientific">Actinomycetospora aurantiaca</name>
    <dbReference type="NCBI Taxonomy" id="3129233"/>
    <lineage>
        <taxon>Bacteria</taxon>
        <taxon>Bacillati</taxon>
        <taxon>Actinomycetota</taxon>
        <taxon>Actinomycetes</taxon>
        <taxon>Pseudonocardiales</taxon>
        <taxon>Pseudonocardiaceae</taxon>
        <taxon>Actinomycetospora</taxon>
    </lineage>
</organism>
<gene>
    <name evidence="1" type="ORF">WCD74_21170</name>
</gene>
<sequence length="316" mass="35033">MPRRSRVSAADLSALAPLRVARVAALVALGLRPDTIAARVRSGQWQRPFDGVILMQSGPPTREQEICAALLYCGEDAVLSGPEAARRHGLRKVPADAALHVLVPEGRRRACRPDLVVERTSRLPPTVVRNGVEIAVLERAVVDTARRTDEREGVLALVAEAVQRRRTTVDRLLEEADAGSQRGTAVLREILTEVRDGIRSVAEGWGRDLHARSGLPRMLFNPRLHRPDGSFLACPDGYIDLVGLAWEHHSAEFHPPEREDDDARRVADMVAEGVVVVEHRPRRLLTEPARVMDELWAYFRLAESRPRPNLIVLPAA</sequence>
<keyword evidence="2" id="KW-1185">Reference proteome</keyword>
<protein>
    <recommendedName>
        <fullName evidence="3">Transcriptional regulator, AbiEi antitoxin, Type IV TA system</fullName>
    </recommendedName>
</protein>
<evidence type="ECO:0008006" key="3">
    <source>
        <dbReference type="Google" id="ProtNLM"/>
    </source>
</evidence>